<reference evidence="7" key="1">
    <citation type="journal article" date="2019" name="Int. J. Syst. Evol. Microbiol.">
        <title>The Global Catalogue of Microorganisms (GCM) 10K type strain sequencing project: providing services to taxonomists for standard genome sequencing and annotation.</title>
        <authorList>
            <consortium name="The Broad Institute Genomics Platform"/>
            <consortium name="The Broad Institute Genome Sequencing Center for Infectious Disease"/>
            <person name="Wu L."/>
            <person name="Ma J."/>
        </authorList>
    </citation>
    <scope>NUCLEOTIDE SEQUENCE [LARGE SCALE GENOMIC DNA]</scope>
    <source>
        <strain evidence="7">KCTC 52490</strain>
    </source>
</reference>
<dbReference type="SUPFAM" id="SSF51011">
    <property type="entry name" value="Glycosyl hydrolase domain"/>
    <property type="match status" value="1"/>
</dbReference>
<evidence type="ECO:0000259" key="5">
    <source>
        <dbReference type="Pfam" id="PF01229"/>
    </source>
</evidence>
<feature type="signal peptide" evidence="4">
    <location>
        <begin position="1"/>
        <end position="30"/>
    </location>
</feature>
<dbReference type="InterPro" id="IPR049166">
    <property type="entry name" value="GH39_cat"/>
</dbReference>
<protein>
    <submittedName>
        <fullName evidence="6">Beta-xylosidase</fullName>
    </submittedName>
</protein>
<dbReference type="SUPFAM" id="SSF51445">
    <property type="entry name" value="(Trans)glycosidases"/>
    <property type="match status" value="1"/>
</dbReference>
<dbReference type="RefSeq" id="WP_381503854.1">
    <property type="nucleotide sequence ID" value="NZ_JBHUOM010000019.1"/>
</dbReference>
<dbReference type="Pfam" id="PF01229">
    <property type="entry name" value="Glyco_hydro_39"/>
    <property type="match status" value="1"/>
</dbReference>
<gene>
    <name evidence="6" type="ORF">ACFS25_18120</name>
</gene>
<keyword evidence="4" id="KW-0732">Signal</keyword>
<keyword evidence="2" id="KW-0378">Hydrolase</keyword>
<dbReference type="Proteomes" id="UP001597512">
    <property type="component" value="Unassembled WGS sequence"/>
</dbReference>
<feature type="chain" id="PRO_5047423758" evidence="4">
    <location>
        <begin position="31"/>
        <end position="573"/>
    </location>
</feature>
<evidence type="ECO:0000313" key="7">
    <source>
        <dbReference type="Proteomes" id="UP001597512"/>
    </source>
</evidence>
<organism evidence="6 7">
    <name type="scientific">Spirosoma flavum</name>
    <dbReference type="NCBI Taxonomy" id="2048557"/>
    <lineage>
        <taxon>Bacteria</taxon>
        <taxon>Pseudomonadati</taxon>
        <taxon>Bacteroidota</taxon>
        <taxon>Cytophagia</taxon>
        <taxon>Cytophagales</taxon>
        <taxon>Cytophagaceae</taxon>
        <taxon>Spirosoma</taxon>
    </lineage>
</organism>
<name>A0ABW6ANR4_9BACT</name>
<evidence type="ECO:0000256" key="2">
    <source>
        <dbReference type="ARBA" id="ARBA00022801"/>
    </source>
</evidence>
<dbReference type="PRINTS" id="PR00745">
    <property type="entry name" value="GLHYDRLASE39"/>
</dbReference>
<evidence type="ECO:0000256" key="4">
    <source>
        <dbReference type="SAM" id="SignalP"/>
    </source>
</evidence>
<accession>A0ABW6ANR4</accession>
<evidence type="ECO:0000256" key="1">
    <source>
        <dbReference type="ARBA" id="ARBA00008875"/>
    </source>
</evidence>
<dbReference type="PANTHER" id="PTHR12631:SF8">
    <property type="entry name" value="ALPHA-L-IDURONIDASE"/>
    <property type="match status" value="1"/>
</dbReference>
<dbReference type="PANTHER" id="PTHR12631">
    <property type="entry name" value="ALPHA-L-IDURONIDASE"/>
    <property type="match status" value="1"/>
</dbReference>
<dbReference type="Gene3D" id="3.20.20.80">
    <property type="entry name" value="Glycosidases"/>
    <property type="match status" value="1"/>
</dbReference>
<keyword evidence="3" id="KW-0326">Glycosidase</keyword>
<keyword evidence="7" id="KW-1185">Reference proteome</keyword>
<sequence>MSQCNYIFWLKPSVLALCTFSLLTSVNSLAQQNLPKPVTIQVDLTKDKGPLKPIWAWFGYDEPNYTYMKDGKKLLTEISQLSKIPVNVRVHSLLVTGDGTAALKWGSTNAYTEDKKGNPIYSWTIIDKIFDTFIQRGMKPIAQIGFMPEALSTKPQPYRHYWKPGDNYNDIYTGWAYPPKDYAKWGELVYQWVKHSVDRYGKKEVESWYWELWNEPNISYWKGTVEEYIKLYDYTADAVRRALPTAKVGGPEVTGPSWEGSSKFFKPFMEHVVSGKNAVTGKTGAPLDFITFHAKGAPKVVDGHVQMNMGTQLRDIDKGFEIVASYPTLKNLPIIIGESDPEGCAACSEDLSPQNAYRNGTMYSSYTAASFARKYDLADARGVNLAGAVTWAFEFEDQAWFRGFRDLATNGVDKPVLNVFRMFGMMQGNRSEVKNGLAYDYARIRDQSVRAEADINALASKNTKTAAVMVWNYHDDNLPAPDAPISVQVQGLPAQRVLLHHYRVDKQFSNSYEVWKKMGSPKTPTTEQIAELEKAGQLQLLTSPEWMMAKDGKVNVTFDLPRQGVSLLKFSWD</sequence>
<evidence type="ECO:0000256" key="3">
    <source>
        <dbReference type="ARBA" id="ARBA00023295"/>
    </source>
</evidence>
<evidence type="ECO:0000313" key="6">
    <source>
        <dbReference type="EMBL" id="MFD2935704.1"/>
    </source>
</evidence>
<proteinExistence type="inferred from homology"/>
<dbReference type="InterPro" id="IPR000514">
    <property type="entry name" value="Glyco_hydro_39"/>
</dbReference>
<dbReference type="EMBL" id="JBHUOM010000019">
    <property type="protein sequence ID" value="MFD2935704.1"/>
    <property type="molecule type" value="Genomic_DNA"/>
</dbReference>
<dbReference type="Gene3D" id="2.60.40.1500">
    <property type="entry name" value="Glycosyl hydrolase domain, family 39"/>
    <property type="match status" value="1"/>
</dbReference>
<dbReference type="InterPro" id="IPR051923">
    <property type="entry name" value="Glycosyl_Hydrolase_39"/>
</dbReference>
<feature type="domain" description="Glycosyl hydrolases family 39 N-terminal catalytic" evidence="5">
    <location>
        <begin position="39"/>
        <end position="536"/>
    </location>
</feature>
<comment type="caution">
    <text evidence="6">The sequence shown here is derived from an EMBL/GenBank/DDBJ whole genome shotgun (WGS) entry which is preliminary data.</text>
</comment>
<comment type="similarity">
    <text evidence="1">Belongs to the glycosyl hydrolase 39 family.</text>
</comment>
<dbReference type="InterPro" id="IPR017853">
    <property type="entry name" value="GH"/>
</dbReference>